<organism evidence="2 3">
    <name type="scientific">Rhodococcoides kyotonense</name>
    <dbReference type="NCBI Taxonomy" id="398843"/>
    <lineage>
        <taxon>Bacteria</taxon>
        <taxon>Bacillati</taxon>
        <taxon>Actinomycetota</taxon>
        <taxon>Actinomycetes</taxon>
        <taxon>Mycobacteriales</taxon>
        <taxon>Nocardiaceae</taxon>
        <taxon>Rhodococcoides</taxon>
    </lineage>
</organism>
<evidence type="ECO:0000256" key="1">
    <source>
        <dbReference type="SAM" id="Phobius"/>
    </source>
</evidence>
<dbReference type="AlphaFoldDB" id="A0A239FBB7"/>
<reference evidence="3" key="1">
    <citation type="submission" date="2017-06" db="EMBL/GenBank/DDBJ databases">
        <authorList>
            <person name="Varghese N."/>
            <person name="Submissions S."/>
        </authorList>
    </citation>
    <scope>NUCLEOTIDE SEQUENCE [LARGE SCALE GENOMIC DNA]</scope>
    <source>
        <strain evidence="3">JCM 23211</strain>
    </source>
</reference>
<dbReference type="Proteomes" id="UP000198327">
    <property type="component" value="Unassembled WGS sequence"/>
</dbReference>
<feature type="transmembrane region" description="Helical" evidence="1">
    <location>
        <begin position="25"/>
        <end position="44"/>
    </location>
</feature>
<keyword evidence="3" id="KW-1185">Reference proteome</keyword>
<evidence type="ECO:0000313" key="3">
    <source>
        <dbReference type="Proteomes" id="UP000198327"/>
    </source>
</evidence>
<keyword evidence="1" id="KW-0472">Membrane</keyword>
<sequence>MDSDRRVNELAVETAARLDRNGQRWAAIFALLCLIGVASSLFLVDDTWLAAAGAGIFGLGAAAPVINSFLQRRGEPHG</sequence>
<proteinExistence type="predicted"/>
<feature type="transmembrane region" description="Helical" evidence="1">
    <location>
        <begin position="50"/>
        <end position="70"/>
    </location>
</feature>
<evidence type="ECO:0000313" key="2">
    <source>
        <dbReference type="EMBL" id="SNS54189.1"/>
    </source>
</evidence>
<keyword evidence="1" id="KW-0812">Transmembrane</keyword>
<accession>A0A239FBB7</accession>
<dbReference type="EMBL" id="FZOW01000003">
    <property type="protein sequence ID" value="SNS54189.1"/>
    <property type="molecule type" value="Genomic_DNA"/>
</dbReference>
<gene>
    <name evidence="2" type="ORF">SAMN05421642_103213</name>
</gene>
<name>A0A239FBB7_9NOCA</name>
<keyword evidence="1" id="KW-1133">Transmembrane helix</keyword>
<protein>
    <submittedName>
        <fullName evidence="2">Uncharacterized protein</fullName>
    </submittedName>
</protein>